<dbReference type="EMBL" id="JACEFF010000604">
    <property type="protein sequence ID" value="KAH9634573.1"/>
    <property type="molecule type" value="Genomic_DNA"/>
</dbReference>
<dbReference type="SUPFAM" id="SSF49899">
    <property type="entry name" value="Concanavalin A-like lectins/glucanases"/>
    <property type="match status" value="1"/>
</dbReference>
<evidence type="ECO:0000313" key="4">
    <source>
        <dbReference type="EMBL" id="KAH9634573.1"/>
    </source>
</evidence>
<evidence type="ECO:0000256" key="1">
    <source>
        <dbReference type="ARBA" id="ARBA00006535"/>
    </source>
</evidence>
<gene>
    <name evidence="4" type="ORF">HF086_006198</name>
</gene>
<dbReference type="PROSITE" id="PS50188">
    <property type="entry name" value="B302_SPRY"/>
    <property type="match status" value="1"/>
</dbReference>
<dbReference type="InterPro" id="IPR003877">
    <property type="entry name" value="SPRY_dom"/>
</dbReference>
<dbReference type="InterPro" id="IPR013320">
    <property type="entry name" value="ConA-like_dom_sf"/>
</dbReference>
<accession>A0A922MDG8</accession>
<dbReference type="SMART" id="SM00667">
    <property type="entry name" value="LisH"/>
    <property type="match status" value="1"/>
</dbReference>
<dbReference type="InterPro" id="IPR001870">
    <property type="entry name" value="B30.2/SPRY"/>
</dbReference>
<organism evidence="4 5">
    <name type="scientific">Spodoptera exigua</name>
    <name type="common">Beet armyworm</name>
    <name type="synonym">Noctua fulgens</name>
    <dbReference type="NCBI Taxonomy" id="7107"/>
    <lineage>
        <taxon>Eukaryota</taxon>
        <taxon>Metazoa</taxon>
        <taxon>Ecdysozoa</taxon>
        <taxon>Arthropoda</taxon>
        <taxon>Hexapoda</taxon>
        <taxon>Insecta</taxon>
        <taxon>Pterygota</taxon>
        <taxon>Neoptera</taxon>
        <taxon>Endopterygota</taxon>
        <taxon>Lepidoptera</taxon>
        <taxon>Glossata</taxon>
        <taxon>Ditrysia</taxon>
        <taxon>Noctuoidea</taxon>
        <taxon>Noctuidae</taxon>
        <taxon>Amphipyrinae</taxon>
        <taxon>Spodoptera</taxon>
    </lineage>
</organism>
<dbReference type="InterPro" id="IPR035782">
    <property type="entry name" value="SPRY_RanBP9/10"/>
</dbReference>
<evidence type="ECO:0000259" key="2">
    <source>
        <dbReference type="PROSITE" id="PS50188"/>
    </source>
</evidence>
<dbReference type="Gene3D" id="2.60.120.920">
    <property type="match status" value="1"/>
</dbReference>
<dbReference type="InterPro" id="IPR043136">
    <property type="entry name" value="B30.2/SPRY_sf"/>
</dbReference>
<evidence type="ECO:0000259" key="3">
    <source>
        <dbReference type="PROSITE" id="PS50897"/>
    </source>
</evidence>
<comment type="caution">
    <text evidence="4">The sequence shown here is derived from an EMBL/GenBank/DDBJ whole genome shotgun (WGS) entry which is preliminary data.</text>
</comment>
<dbReference type="SMART" id="SM00668">
    <property type="entry name" value="CTLH"/>
    <property type="match status" value="1"/>
</dbReference>
<dbReference type="SMART" id="SM00449">
    <property type="entry name" value="SPRY"/>
    <property type="match status" value="1"/>
</dbReference>
<name>A0A922MDG8_SPOEX</name>
<dbReference type="FunFam" id="2.60.120.920:FF:000011">
    <property type="entry name" value="RAN binding protein 10"/>
    <property type="match status" value="1"/>
</dbReference>
<dbReference type="InterPro" id="IPR024964">
    <property type="entry name" value="CTLH/CRA"/>
</dbReference>
<dbReference type="PROSITE" id="PS50896">
    <property type="entry name" value="LISH"/>
    <property type="match status" value="1"/>
</dbReference>
<feature type="domain" description="CTLH" evidence="3">
    <location>
        <begin position="308"/>
        <end position="365"/>
    </location>
</feature>
<reference evidence="4" key="1">
    <citation type="journal article" date="2021" name="G3 (Bethesda)">
        <title>Genome and transcriptome analysis of the beet armyworm Spodoptera exigua reveals targets for pest control. .</title>
        <authorList>
            <person name="Simon S."/>
            <person name="Breeschoten T."/>
            <person name="Jansen H.J."/>
            <person name="Dirks R.P."/>
            <person name="Schranz M.E."/>
            <person name="Ros V.I.D."/>
        </authorList>
    </citation>
    <scope>NUCLEOTIDE SEQUENCE</scope>
    <source>
        <strain evidence="4">TB_SE_WUR_2020</strain>
    </source>
</reference>
<dbReference type="Proteomes" id="UP000814243">
    <property type="component" value="Unassembled WGS sequence"/>
</dbReference>
<dbReference type="InterPro" id="IPR050618">
    <property type="entry name" value="Ubq-SigPath_Reg"/>
</dbReference>
<evidence type="ECO:0008006" key="6">
    <source>
        <dbReference type="Google" id="ProtNLM"/>
    </source>
</evidence>
<evidence type="ECO:0000313" key="5">
    <source>
        <dbReference type="Proteomes" id="UP000814243"/>
    </source>
</evidence>
<dbReference type="AlphaFoldDB" id="A0A922MDG8"/>
<dbReference type="Pfam" id="PF10607">
    <property type="entry name" value="CTLH"/>
    <property type="match status" value="1"/>
</dbReference>
<proteinExistence type="inferred from homology"/>
<protein>
    <recommendedName>
        <fullName evidence="6">Ran-binding protein 9</fullName>
    </recommendedName>
</protein>
<feature type="domain" description="B30.2/SPRY" evidence="2">
    <location>
        <begin position="51"/>
        <end position="239"/>
    </location>
</feature>
<dbReference type="CDD" id="cd12909">
    <property type="entry name" value="SPRY_RanBP9_10"/>
    <property type="match status" value="1"/>
</dbReference>
<dbReference type="Pfam" id="PF08513">
    <property type="entry name" value="LisH"/>
    <property type="match status" value="1"/>
</dbReference>
<dbReference type="Pfam" id="PF00622">
    <property type="entry name" value="SPRY"/>
    <property type="match status" value="1"/>
</dbReference>
<dbReference type="PANTHER" id="PTHR12864">
    <property type="entry name" value="RAN BINDING PROTEIN 9-RELATED"/>
    <property type="match status" value="1"/>
</dbReference>
<comment type="similarity">
    <text evidence="1">Belongs to the RANBP9/10 family.</text>
</comment>
<dbReference type="InterPro" id="IPR006595">
    <property type="entry name" value="CTLH_C"/>
</dbReference>
<sequence>MDMDVFSICCKVGRRARAADPTCPTSTYASGCIVRQYLSYLYLWPCIVLINSPSGPAPVHCECCTRRDVPSKLVRRGVGGEKLGQSGSNMLMSCVGHGKTHKDAASVRATHPIPAACGLYYFEVRIVSKGRDGYMGIGLSAHGVNMNRLPGWDKHSYGYHGDDGHSFCSSGTGQPYGPTFTTGDVIGCGVNLVDNTCFYTKNGHHLGIAFRGLPPNLYPTVGLQTPGEVVDANFGQQPFVFDIEDMLRELRARTRCAIDEFPLPDDQGQWQQLLHKMVSSYLVHHGYCSTAQAFSRATGQPIDEDIASIKNRQRVSKLVVSGRIGEAIEVTRALYPGLLDRDQDLLFLLKYRQFVEMVNGSDAEVRRFV</sequence>
<dbReference type="InterPro" id="IPR006594">
    <property type="entry name" value="LisH"/>
</dbReference>
<dbReference type="PROSITE" id="PS50897">
    <property type="entry name" value="CTLH"/>
    <property type="match status" value="1"/>
</dbReference>